<evidence type="ECO:0000313" key="2">
    <source>
        <dbReference type="Proteomes" id="UP000765509"/>
    </source>
</evidence>
<dbReference type="InterPro" id="IPR053134">
    <property type="entry name" value="RNA-dir_DNA_polymerase"/>
</dbReference>
<protein>
    <recommendedName>
        <fullName evidence="3">Reverse transcriptase domain-containing protein</fullName>
    </recommendedName>
</protein>
<name>A0A9Q3D1A7_9BASI</name>
<gene>
    <name evidence="1" type="ORF">O181_033323</name>
</gene>
<dbReference type="AlphaFoldDB" id="A0A9Q3D1A7"/>
<dbReference type="EMBL" id="AVOT02012150">
    <property type="protein sequence ID" value="MBW0493608.1"/>
    <property type="molecule type" value="Genomic_DNA"/>
</dbReference>
<dbReference type="Gene3D" id="3.30.70.270">
    <property type="match status" value="1"/>
</dbReference>
<dbReference type="Proteomes" id="UP000765509">
    <property type="component" value="Unassembled WGS sequence"/>
</dbReference>
<keyword evidence="2" id="KW-1185">Reference proteome</keyword>
<dbReference type="Gene3D" id="3.10.10.10">
    <property type="entry name" value="HIV Type 1 Reverse Transcriptase, subunit A, domain 1"/>
    <property type="match status" value="1"/>
</dbReference>
<dbReference type="SUPFAM" id="SSF56672">
    <property type="entry name" value="DNA/RNA polymerases"/>
    <property type="match status" value="1"/>
</dbReference>
<dbReference type="InterPro" id="IPR043502">
    <property type="entry name" value="DNA/RNA_pol_sf"/>
</dbReference>
<organism evidence="1 2">
    <name type="scientific">Austropuccinia psidii MF-1</name>
    <dbReference type="NCBI Taxonomy" id="1389203"/>
    <lineage>
        <taxon>Eukaryota</taxon>
        <taxon>Fungi</taxon>
        <taxon>Dikarya</taxon>
        <taxon>Basidiomycota</taxon>
        <taxon>Pucciniomycotina</taxon>
        <taxon>Pucciniomycetes</taxon>
        <taxon>Pucciniales</taxon>
        <taxon>Sphaerophragmiaceae</taxon>
        <taxon>Austropuccinia</taxon>
    </lineage>
</organism>
<dbReference type="InterPro" id="IPR043128">
    <property type="entry name" value="Rev_trsase/Diguanyl_cyclase"/>
</dbReference>
<proteinExistence type="predicted"/>
<sequence>MITYDSNNKDSSGIINPTINYLGTSVSSSGLVGELKTPSLPSSVDITPITPSQSLISSKDEFCKEIEDVSISPLYSFEGVIDLPYLSFHSSLEENLDEEEEPEELQSVKAEKLPPHHSCDHHIELEGSLPPVGVLQSLSNKTSEKLWAHISENVEKAFVKPSSYSTGAPVLFVKTKDGGLCLCVDYCKTNASTKKNRYPVAPMRQILTAFNDSTIFPKIEFHGAYTHLRIKDEDANLTAFREKYGSYE</sequence>
<comment type="caution">
    <text evidence="1">The sequence shown here is derived from an EMBL/GenBank/DDBJ whole genome shotgun (WGS) entry which is preliminary data.</text>
</comment>
<evidence type="ECO:0008006" key="3">
    <source>
        <dbReference type="Google" id="ProtNLM"/>
    </source>
</evidence>
<dbReference type="PANTHER" id="PTHR24559">
    <property type="entry name" value="TRANSPOSON TY3-I GAG-POL POLYPROTEIN"/>
    <property type="match status" value="1"/>
</dbReference>
<reference evidence="1" key="1">
    <citation type="submission" date="2021-03" db="EMBL/GenBank/DDBJ databases">
        <title>Draft genome sequence of rust myrtle Austropuccinia psidii MF-1, a brazilian biotype.</title>
        <authorList>
            <person name="Quecine M.C."/>
            <person name="Pachon D.M.R."/>
            <person name="Bonatelli M.L."/>
            <person name="Correr F.H."/>
            <person name="Franceschini L.M."/>
            <person name="Leite T.F."/>
            <person name="Margarido G.R.A."/>
            <person name="Almeida C.A."/>
            <person name="Ferrarezi J.A."/>
            <person name="Labate C.A."/>
        </authorList>
    </citation>
    <scope>NUCLEOTIDE SEQUENCE</scope>
    <source>
        <strain evidence="1">MF-1</strain>
    </source>
</reference>
<dbReference type="PANTHER" id="PTHR24559:SF440">
    <property type="entry name" value="RIBONUCLEASE H"/>
    <property type="match status" value="1"/>
</dbReference>
<accession>A0A9Q3D1A7</accession>
<evidence type="ECO:0000313" key="1">
    <source>
        <dbReference type="EMBL" id="MBW0493608.1"/>
    </source>
</evidence>